<organism evidence="2 3">
    <name type="scientific">Eiseniibacteriota bacterium</name>
    <dbReference type="NCBI Taxonomy" id="2212470"/>
    <lineage>
        <taxon>Bacteria</taxon>
        <taxon>Candidatus Eiseniibacteriota</taxon>
    </lineage>
</organism>
<evidence type="ECO:0000256" key="1">
    <source>
        <dbReference type="SAM" id="SignalP"/>
    </source>
</evidence>
<proteinExistence type="predicted"/>
<feature type="signal peptide" evidence="1">
    <location>
        <begin position="1"/>
        <end position="33"/>
    </location>
</feature>
<dbReference type="AlphaFoldDB" id="A0A849SY09"/>
<comment type="caution">
    <text evidence="2">The sequence shown here is derived from an EMBL/GenBank/DDBJ whole genome shotgun (WGS) entry which is preliminary data.</text>
</comment>
<accession>A0A849SY09</accession>
<evidence type="ECO:0008006" key="4">
    <source>
        <dbReference type="Google" id="ProtNLM"/>
    </source>
</evidence>
<dbReference type="Proteomes" id="UP000580839">
    <property type="component" value="Unassembled WGS sequence"/>
</dbReference>
<dbReference type="EMBL" id="JABFRW010000087">
    <property type="protein sequence ID" value="NOT34009.1"/>
    <property type="molecule type" value="Genomic_DNA"/>
</dbReference>
<name>A0A849SY09_UNCEI</name>
<feature type="chain" id="PRO_5032384131" description="DUF11 domain-containing protein" evidence="1">
    <location>
        <begin position="34"/>
        <end position="206"/>
    </location>
</feature>
<protein>
    <recommendedName>
        <fullName evidence="4">DUF11 domain-containing protein</fullName>
    </recommendedName>
</protein>
<gene>
    <name evidence="2" type="ORF">HOP12_07555</name>
</gene>
<keyword evidence="1" id="KW-0732">Signal</keyword>
<evidence type="ECO:0000313" key="3">
    <source>
        <dbReference type="Proteomes" id="UP000580839"/>
    </source>
</evidence>
<sequence>MSHVRACAHRRWRLGVCAVLLGLSIGLSNRAQAADNAALGGFGGLANGTLAGGDGTGEARLTLNVVDLALVLRAWDTTGTVLPDLAPVVSGDTLWFVLRVENPTASATADVRLEDLLDEARFTYLAGTLEQTTLGAGATDAALWTATWTPLTDALGAPDDLASFVDTGGSAAADRLAVGADPLQTSLPLDVGAGALRAFRFRARVR</sequence>
<reference evidence="2 3" key="1">
    <citation type="submission" date="2020-04" db="EMBL/GenBank/DDBJ databases">
        <title>Metagenomic profiling of ammonia- and methane-oxidizing microorganisms in a Dutch drinking water treatment plant.</title>
        <authorList>
            <person name="Poghosyan L."/>
            <person name="Leucker S."/>
        </authorList>
    </citation>
    <scope>NUCLEOTIDE SEQUENCE [LARGE SCALE GENOMIC DNA]</scope>
    <source>
        <strain evidence="2">S-RSF-IL-03</strain>
    </source>
</reference>
<evidence type="ECO:0000313" key="2">
    <source>
        <dbReference type="EMBL" id="NOT34009.1"/>
    </source>
</evidence>